<feature type="region of interest" description="Disordered" evidence="1">
    <location>
        <begin position="1"/>
        <end position="94"/>
    </location>
</feature>
<sequence>MLSWPAGRQFSGGAATTTTTTATTPDTYTPEPAVPEFQILRASPRGLGPHPSPKLPQQRSERSPILPPRINQFSQQVPSSSSSPSSSSAVINAP</sequence>
<evidence type="ECO:0000313" key="3">
    <source>
        <dbReference type="EnsemblMetazoa" id="ADAC001506-PA"/>
    </source>
</evidence>
<dbReference type="AlphaFoldDB" id="W5JTU2"/>
<dbReference type="VEuPathDB" id="VectorBase:ADAC001506"/>
<name>W5JTU2_ANODA</name>
<reference evidence="3" key="4">
    <citation type="submission" date="2015-06" db="UniProtKB">
        <authorList>
            <consortium name="EnsemblMetazoa"/>
        </authorList>
    </citation>
    <scope>IDENTIFICATION</scope>
</reference>
<keyword evidence="4" id="KW-1185">Reference proteome</keyword>
<organism evidence="2">
    <name type="scientific">Anopheles darlingi</name>
    <name type="common">Mosquito</name>
    <dbReference type="NCBI Taxonomy" id="43151"/>
    <lineage>
        <taxon>Eukaryota</taxon>
        <taxon>Metazoa</taxon>
        <taxon>Ecdysozoa</taxon>
        <taxon>Arthropoda</taxon>
        <taxon>Hexapoda</taxon>
        <taxon>Insecta</taxon>
        <taxon>Pterygota</taxon>
        <taxon>Neoptera</taxon>
        <taxon>Endopterygota</taxon>
        <taxon>Diptera</taxon>
        <taxon>Nematocera</taxon>
        <taxon>Culicoidea</taxon>
        <taxon>Culicidae</taxon>
        <taxon>Anophelinae</taxon>
        <taxon>Anopheles</taxon>
    </lineage>
</organism>
<reference evidence="2 4" key="1">
    <citation type="journal article" date="2010" name="BMC Genomics">
        <title>Combination of measures distinguishes pre-miRNAs from other stem-loops in the genome of the newly sequenced Anopheles darlingi.</title>
        <authorList>
            <person name="Mendes N.D."/>
            <person name="Freitas A.T."/>
            <person name="Vasconcelos A.T."/>
            <person name="Sagot M.F."/>
        </authorList>
    </citation>
    <scope>NUCLEOTIDE SEQUENCE</scope>
</reference>
<dbReference type="EnsemblMetazoa" id="ADAC001506-RA">
    <property type="protein sequence ID" value="ADAC001506-PA"/>
    <property type="gene ID" value="ADAC001506"/>
</dbReference>
<feature type="compositionally biased region" description="Low complexity" evidence="1">
    <location>
        <begin position="78"/>
        <end position="88"/>
    </location>
</feature>
<reference evidence="2" key="3">
    <citation type="journal article" date="2013" name="Nucleic Acids Res.">
        <title>The genome of Anopheles darlingi, the main neotropical malaria vector.</title>
        <authorList>
            <person name="Marinotti O."/>
            <person name="Cerqueira G.C."/>
            <person name="de Almeida L.G."/>
            <person name="Ferro M.I."/>
            <person name="Loreto E.L."/>
            <person name="Zaha A."/>
            <person name="Teixeira S.M."/>
            <person name="Wespiser A.R."/>
            <person name="Almeida E Silva A."/>
            <person name="Schlindwein A.D."/>
            <person name="Pacheco A.C."/>
            <person name="Silva A.L."/>
            <person name="Graveley B.R."/>
            <person name="Walenz B.P."/>
            <person name="Lima Bde A."/>
            <person name="Ribeiro C.A."/>
            <person name="Nunes-Silva C.G."/>
            <person name="de Carvalho C.R."/>
            <person name="Soares C.M."/>
            <person name="de Menezes C.B."/>
            <person name="Matiolli C."/>
            <person name="Caffrey D."/>
            <person name="Araujo D.A."/>
            <person name="de Oliveira D.M."/>
            <person name="Golenbock D."/>
            <person name="Grisard E.C."/>
            <person name="Fantinatti-Garboggini F."/>
            <person name="de Carvalho F.M."/>
            <person name="Barcellos F.G."/>
            <person name="Prosdocimi F."/>
            <person name="May G."/>
            <person name="Azevedo Junior G.M."/>
            <person name="Guimaraes G.M."/>
            <person name="Goldman G.H."/>
            <person name="Padilha I.Q."/>
            <person name="Batista Jda S."/>
            <person name="Ferro J.A."/>
            <person name="Ribeiro J.M."/>
            <person name="Fietto J.L."/>
            <person name="Dabbas K.M."/>
            <person name="Cerdeira L."/>
            <person name="Agnez-Lima L.F."/>
            <person name="Brocchi M."/>
            <person name="de Carvalho M.O."/>
            <person name="Teixeira Mde M."/>
            <person name="Diniz Maia Mde M."/>
            <person name="Goldman M.H."/>
            <person name="Cruz Schneider M.P."/>
            <person name="Felipe M.S."/>
            <person name="Hungria M."/>
            <person name="Nicolas M.F."/>
            <person name="Pereira M."/>
            <person name="Montes M.A."/>
            <person name="Cantao M.E."/>
            <person name="Vincentz M."/>
            <person name="Rafael M.S."/>
            <person name="Silverman N."/>
            <person name="Stoco P.H."/>
            <person name="Souza R.C."/>
            <person name="Vicentini R."/>
            <person name="Gazzinelli R.T."/>
            <person name="Neves Rde O."/>
            <person name="Silva R."/>
            <person name="Astolfi-Filho S."/>
            <person name="Maciel T.E."/>
            <person name="Urmenyi T.P."/>
            <person name="Tadei W.P."/>
            <person name="Camargo E.P."/>
            <person name="de Vasconcelos A.T."/>
        </authorList>
    </citation>
    <scope>NUCLEOTIDE SEQUENCE</scope>
</reference>
<evidence type="ECO:0000313" key="2">
    <source>
        <dbReference type="EMBL" id="ETN66703.1"/>
    </source>
</evidence>
<proteinExistence type="predicted"/>
<evidence type="ECO:0000256" key="1">
    <source>
        <dbReference type="SAM" id="MobiDB-lite"/>
    </source>
</evidence>
<feature type="compositionally biased region" description="Low complexity" evidence="1">
    <location>
        <begin position="14"/>
        <end position="31"/>
    </location>
</feature>
<accession>W5JTU2</accession>
<dbReference type="Proteomes" id="UP000000673">
    <property type="component" value="Unassembled WGS sequence"/>
</dbReference>
<dbReference type="HOGENOM" id="CLU_2387976_0_0_1"/>
<dbReference type="EMBL" id="ADMH02000397">
    <property type="protein sequence ID" value="ETN66703.1"/>
    <property type="molecule type" value="Genomic_DNA"/>
</dbReference>
<gene>
    <name evidence="2" type="ORF">AND_001506</name>
</gene>
<protein>
    <submittedName>
        <fullName evidence="2 3">Uncharacterized protein</fullName>
    </submittedName>
</protein>
<evidence type="ECO:0000313" key="4">
    <source>
        <dbReference type="Proteomes" id="UP000000673"/>
    </source>
</evidence>
<reference evidence="2" key="2">
    <citation type="submission" date="2010-05" db="EMBL/GenBank/DDBJ databases">
        <authorList>
            <person name="Almeida L.G."/>
            <person name="Nicolas M.F."/>
            <person name="Souza R.C."/>
            <person name="Vasconcelos A.T.R."/>
        </authorList>
    </citation>
    <scope>NUCLEOTIDE SEQUENCE</scope>
</reference>